<keyword evidence="4" id="KW-0472">Membrane</keyword>
<gene>
    <name evidence="6" type="ORF">P873_07860</name>
</gene>
<keyword evidence="4" id="KW-0812">Transmembrane</keyword>
<dbReference type="GO" id="GO:0005886">
    <property type="term" value="C:plasma membrane"/>
    <property type="evidence" value="ECO:0007669"/>
    <property type="project" value="TreeGrafter"/>
</dbReference>
<dbReference type="GO" id="GO:1902201">
    <property type="term" value="P:negative regulation of bacterial-type flagellum-dependent cell motility"/>
    <property type="evidence" value="ECO:0007669"/>
    <property type="project" value="TreeGrafter"/>
</dbReference>
<accession>A0A091BHK2</accession>
<dbReference type="InterPro" id="IPR050469">
    <property type="entry name" value="Diguanylate_Cyclase"/>
</dbReference>
<evidence type="ECO:0000313" key="7">
    <source>
        <dbReference type="Proteomes" id="UP000029391"/>
    </source>
</evidence>
<organism evidence="6 7">
    <name type="scientific">Arenimonas composti TR7-09 = DSM 18010</name>
    <dbReference type="NCBI Taxonomy" id="1121013"/>
    <lineage>
        <taxon>Bacteria</taxon>
        <taxon>Pseudomonadati</taxon>
        <taxon>Pseudomonadota</taxon>
        <taxon>Gammaproteobacteria</taxon>
        <taxon>Lysobacterales</taxon>
        <taxon>Lysobacteraceae</taxon>
        <taxon>Arenimonas</taxon>
    </lineage>
</organism>
<dbReference type="SUPFAM" id="SSF55073">
    <property type="entry name" value="Nucleotide cyclase"/>
    <property type="match status" value="1"/>
</dbReference>
<dbReference type="InterPro" id="IPR000160">
    <property type="entry name" value="GGDEF_dom"/>
</dbReference>
<dbReference type="PROSITE" id="PS50887">
    <property type="entry name" value="GGDEF"/>
    <property type="match status" value="1"/>
</dbReference>
<dbReference type="SMART" id="SM00267">
    <property type="entry name" value="GGDEF"/>
    <property type="match status" value="1"/>
</dbReference>
<dbReference type="Pfam" id="PF00990">
    <property type="entry name" value="GGDEF"/>
    <property type="match status" value="1"/>
</dbReference>
<dbReference type="AlphaFoldDB" id="A0A091BHK2"/>
<evidence type="ECO:0000256" key="1">
    <source>
        <dbReference type="ARBA" id="ARBA00001946"/>
    </source>
</evidence>
<dbReference type="NCBIfam" id="TIGR00254">
    <property type="entry name" value="GGDEF"/>
    <property type="match status" value="1"/>
</dbReference>
<dbReference type="PANTHER" id="PTHR45138:SF9">
    <property type="entry name" value="DIGUANYLATE CYCLASE DGCM-RELATED"/>
    <property type="match status" value="1"/>
</dbReference>
<dbReference type="Gene3D" id="3.30.70.270">
    <property type="match status" value="1"/>
</dbReference>
<dbReference type="RefSeq" id="WP_051239797.1">
    <property type="nucleotide sequence ID" value="NZ_AUFF01000003.1"/>
</dbReference>
<dbReference type="FunFam" id="3.30.70.270:FF:000001">
    <property type="entry name" value="Diguanylate cyclase domain protein"/>
    <property type="match status" value="1"/>
</dbReference>
<dbReference type="PANTHER" id="PTHR45138">
    <property type="entry name" value="REGULATORY COMPONENTS OF SENSORY TRANSDUCTION SYSTEM"/>
    <property type="match status" value="1"/>
</dbReference>
<feature type="transmembrane region" description="Helical" evidence="4">
    <location>
        <begin position="196"/>
        <end position="219"/>
    </location>
</feature>
<sequence length="461" mass="48623">MSAETAAAPSVSPRRRRQLRLLRQTAAALTGVIAAMTLLGWALDVAVLKSLLPGHATMKVNTAVALLLAALVLGACDAERRWVRSGTFAASVAVLLLGLTTLAEYATGYRLIPQMLLLDRAGADEFVKMSQISASACLLLGWRGLQFQRESSVLVAQGLALAIVGIALFALSGYGYAMGTRGDGAPFNPVSLHTALALLLLGIGWLATQPDVGLLRILGAENFGGELARRTLGPALLTPVLLSYAAQVARRNDLLSEGATITWLALASGAAVVTMMWWASTLLDRLERQQRAATALQLRANTDALTGLGNRRAFDASLAELLAKRGVSGPRTFSLLLLDLDHFKSYNDAFGHPAGDEALHQAGMLLRLALRPGDIACRYGGEEFAVLLPGAEGHNAVRVAERIVQEMRSALWTRRPVTASVGVAEARPGDDAAALIARADAALYAAKGAGRNRAVLAAKGE</sequence>
<dbReference type="EC" id="2.7.7.65" evidence="2"/>
<feature type="transmembrane region" description="Helical" evidence="4">
    <location>
        <begin position="55"/>
        <end position="76"/>
    </location>
</feature>
<dbReference type="eggNOG" id="COG3706">
    <property type="taxonomic scope" value="Bacteria"/>
</dbReference>
<feature type="domain" description="GGDEF" evidence="5">
    <location>
        <begin position="331"/>
        <end position="459"/>
    </location>
</feature>
<evidence type="ECO:0000259" key="5">
    <source>
        <dbReference type="PROSITE" id="PS50887"/>
    </source>
</evidence>
<dbReference type="GO" id="GO:0052621">
    <property type="term" value="F:diguanylate cyclase activity"/>
    <property type="evidence" value="ECO:0007669"/>
    <property type="project" value="UniProtKB-EC"/>
</dbReference>
<dbReference type="STRING" id="1121013.GCA_000426365_01768"/>
<evidence type="ECO:0000256" key="3">
    <source>
        <dbReference type="ARBA" id="ARBA00034247"/>
    </source>
</evidence>
<keyword evidence="7" id="KW-1185">Reference proteome</keyword>
<feature type="transmembrane region" description="Helical" evidence="4">
    <location>
        <begin position="154"/>
        <end position="176"/>
    </location>
</feature>
<protein>
    <recommendedName>
        <fullName evidence="2">diguanylate cyclase</fullName>
        <ecNumber evidence="2">2.7.7.65</ecNumber>
    </recommendedName>
</protein>
<dbReference type="EMBL" id="AWXU01000021">
    <property type="protein sequence ID" value="KFN50264.1"/>
    <property type="molecule type" value="Genomic_DNA"/>
</dbReference>
<feature type="transmembrane region" description="Helical" evidence="4">
    <location>
        <begin position="261"/>
        <end position="283"/>
    </location>
</feature>
<dbReference type="InterPro" id="IPR043128">
    <property type="entry name" value="Rev_trsase/Diguanyl_cyclase"/>
</dbReference>
<evidence type="ECO:0000256" key="4">
    <source>
        <dbReference type="SAM" id="Phobius"/>
    </source>
</evidence>
<dbReference type="GO" id="GO:0043709">
    <property type="term" value="P:cell adhesion involved in single-species biofilm formation"/>
    <property type="evidence" value="ECO:0007669"/>
    <property type="project" value="TreeGrafter"/>
</dbReference>
<dbReference type="OrthoDB" id="9803824at2"/>
<feature type="transmembrane region" description="Helical" evidence="4">
    <location>
        <begin position="21"/>
        <end position="43"/>
    </location>
</feature>
<evidence type="ECO:0000313" key="6">
    <source>
        <dbReference type="EMBL" id="KFN50264.1"/>
    </source>
</evidence>
<comment type="catalytic activity">
    <reaction evidence="3">
        <text>2 GTP = 3',3'-c-di-GMP + 2 diphosphate</text>
        <dbReference type="Rhea" id="RHEA:24898"/>
        <dbReference type="ChEBI" id="CHEBI:33019"/>
        <dbReference type="ChEBI" id="CHEBI:37565"/>
        <dbReference type="ChEBI" id="CHEBI:58805"/>
        <dbReference type="EC" id="2.7.7.65"/>
    </reaction>
</comment>
<comment type="cofactor">
    <cofactor evidence="1">
        <name>Mg(2+)</name>
        <dbReference type="ChEBI" id="CHEBI:18420"/>
    </cofactor>
</comment>
<dbReference type="InterPro" id="IPR029787">
    <property type="entry name" value="Nucleotide_cyclase"/>
</dbReference>
<proteinExistence type="predicted"/>
<dbReference type="Proteomes" id="UP000029391">
    <property type="component" value="Unassembled WGS sequence"/>
</dbReference>
<name>A0A091BHK2_9GAMM</name>
<evidence type="ECO:0000256" key="2">
    <source>
        <dbReference type="ARBA" id="ARBA00012528"/>
    </source>
</evidence>
<comment type="caution">
    <text evidence="6">The sequence shown here is derived from an EMBL/GenBank/DDBJ whole genome shotgun (WGS) entry which is preliminary data.</text>
</comment>
<keyword evidence="4" id="KW-1133">Transmembrane helix</keyword>
<dbReference type="CDD" id="cd01949">
    <property type="entry name" value="GGDEF"/>
    <property type="match status" value="1"/>
</dbReference>
<reference evidence="6 7" key="1">
    <citation type="submission" date="2013-09" db="EMBL/GenBank/DDBJ databases">
        <title>Genome sequencing of Arenimonas composti.</title>
        <authorList>
            <person name="Chen F."/>
            <person name="Wang G."/>
        </authorList>
    </citation>
    <scope>NUCLEOTIDE SEQUENCE [LARGE SCALE GENOMIC DNA]</scope>
    <source>
        <strain evidence="6 7">TR7-09</strain>
    </source>
</reference>
<feature type="transmembrane region" description="Helical" evidence="4">
    <location>
        <begin position="88"/>
        <end position="106"/>
    </location>
</feature>